<keyword evidence="7 21" id="KW-0067">ATP-binding</keyword>
<evidence type="ECO:0000313" key="26">
    <source>
        <dbReference type="EMBL" id="KAJ8791638.1"/>
    </source>
</evidence>
<evidence type="ECO:0000259" key="25">
    <source>
        <dbReference type="PROSITE" id="PS51844"/>
    </source>
</evidence>
<dbReference type="Gene3D" id="3.40.850.10">
    <property type="entry name" value="Kinesin motor domain"/>
    <property type="match status" value="2"/>
</dbReference>
<evidence type="ECO:0000256" key="8">
    <source>
        <dbReference type="ARBA" id="ARBA00022860"/>
    </source>
</evidence>
<evidence type="ECO:0000256" key="4">
    <source>
        <dbReference type="ARBA" id="ARBA00022481"/>
    </source>
</evidence>
<dbReference type="FunFam" id="2.30.30.360:FF:000001">
    <property type="entry name" value="Myosin heavy chain"/>
    <property type="match status" value="1"/>
</dbReference>
<accession>A0AB34HKB9</accession>
<dbReference type="GO" id="GO:0005938">
    <property type="term" value="C:cell cortex"/>
    <property type="evidence" value="ECO:0007669"/>
    <property type="project" value="UniProtKB-SubCell"/>
</dbReference>
<evidence type="ECO:0000256" key="15">
    <source>
        <dbReference type="ARBA" id="ARBA00023329"/>
    </source>
</evidence>
<dbReference type="Gene3D" id="4.10.270.10">
    <property type="entry name" value="Myosin, subunit A"/>
    <property type="match status" value="1"/>
</dbReference>
<feature type="compositionally biased region" description="Basic and acidic residues" evidence="23">
    <location>
        <begin position="1311"/>
        <end position="1331"/>
    </location>
</feature>
<evidence type="ECO:0000256" key="13">
    <source>
        <dbReference type="ARBA" id="ARBA00023203"/>
    </source>
</evidence>
<dbReference type="GO" id="GO:0000146">
    <property type="term" value="F:microfilament motor activity"/>
    <property type="evidence" value="ECO:0007669"/>
    <property type="project" value="TreeGrafter"/>
</dbReference>
<dbReference type="PANTHER" id="PTHR45615:SF16">
    <property type="entry name" value="MYOSIN-9"/>
    <property type="match status" value="1"/>
</dbReference>
<feature type="domain" description="Myosin N-terminal SH3-like" evidence="25">
    <location>
        <begin position="27"/>
        <end position="77"/>
    </location>
</feature>
<keyword evidence="13 21" id="KW-0009">Actin-binding</keyword>
<dbReference type="GO" id="GO:0005524">
    <property type="term" value="F:ATP binding"/>
    <property type="evidence" value="ECO:0007669"/>
    <property type="project" value="UniProtKB-UniRule"/>
</dbReference>
<dbReference type="FunFam" id="1.20.5.4820:FF:000002">
    <property type="entry name" value="Myosin heavy chain 10"/>
    <property type="match status" value="1"/>
</dbReference>
<dbReference type="PROSITE" id="PS51456">
    <property type="entry name" value="MYOSIN_MOTOR"/>
    <property type="match status" value="1"/>
</dbReference>
<dbReference type="GO" id="GO:0016460">
    <property type="term" value="C:myosin II complex"/>
    <property type="evidence" value="ECO:0007669"/>
    <property type="project" value="TreeGrafter"/>
</dbReference>
<keyword evidence="11 21" id="KW-0518">Myosin</keyword>
<keyword evidence="10 22" id="KW-0175">Coiled coil</keyword>
<evidence type="ECO:0000259" key="24">
    <source>
        <dbReference type="PROSITE" id="PS51456"/>
    </source>
</evidence>
<evidence type="ECO:0000256" key="7">
    <source>
        <dbReference type="ARBA" id="ARBA00022840"/>
    </source>
</evidence>
<dbReference type="Gene3D" id="1.10.10.820">
    <property type="match status" value="1"/>
</dbReference>
<dbReference type="SMART" id="SM00015">
    <property type="entry name" value="IQ"/>
    <property type="match status" value="1"/>
</dbReference>
<dbReference type="SUPFAM" id="SSF52540">
    <property type="entry name" value="P-loop containing nucleoside triphosphate hydrolases"/>
    <property type="match status" value="2"/>
</dbReference>
<dbReference type="PRINTS" id="PR00193">
    <property type="entry name" value="MYOSINHEAVY"/>
</dbReference>
<protein>
    <recommendedName>
        <fullName evidence="17">Myosin-9</fullName>
    </recommendedName>
    <alternativeName>
        <fullName evidence="18">Myosin heavy chain 9</fullName>
    </alternativeName>
    <alternativeName>
        <fullName evidence="19">Myosin heavy chain, non-muscle IIa</fullName>
    </alternativeName>
    <alternativeName>
        <fullName evidence="20">Non-muscle myosin heavy chain IIa</fullName>
    </alternativeName>
</protein>
<dbReference type="GO" id="GO:0008360">
    <property type="term" value="P:regulation of cell shape"/>
    <property type="evidence" value="ECO:0007669"/>
    <property type="project" value="UniProtKB-KW"/>
</dbReference>
<feature type="compositionally biased region" description="Basic and acidic residues" evidence="23">
    <location>
        <begin position="2224"/>
        <end position="2236"/>
    </location>
</feature>
<dbReference type="PROSITE" id="PS51844">
    <property type="entry name" value="SH3_LIKE"/>
    <property type="match status" value="1"/>
</dbReference>
<dbReference type="FunFam" id="3.30.70.1590:FF:000001">
    <property type="entry name" value="Myosin heavy chain"/>
    <property type="match status" value="1"/>
</dbReference>
<evidence type="ECO:0000256" key="10">
    <source>
        <dbReference type="ARBA" id="ARBA00023054"/>
    </source>
</evidence>
<dbReference type="FunFam" id="4.10.270.10:FF:000001">
    <property type="entry name" value="Myosin heavy chain, non-muscle"/>
    <property type="match status" value="1"/>
</dbReference>
<dbReference type="InterPro" id="IPR001609">
    <property type="entry name" value="Myosin_head_motor_dom-like"/>
</dbReference>
<evidence type="ECO:0000256" key="21">
    <source>
        <dbReference type="PROSITE-ProRule" id="PRU00782"/>
    </source>
</evidence>
<dbReference type="Gene3D" id="1.20.120.720">
    <property type="entry name" value="Myosin VI head, motor domain, U50 subdomain"/>
    <property type="match status" value="1"/>
</dbReference>
<dbReference type="InterPro" id="IPR004009">
    <property type="entry name" value="SH3_Myosin"/>
</dbReference>
<dbReference type="InterPro" id="IPR027417">
    <property type="entry name" value="P-loop_NTPase"/>
</dbReference>
<keyword evidence="6 21" id="KW-0547">Nucleotide-binding</keyword>
<keyword evidence="5" id="KW-0963">Cytoplasm</keyword>
<sequence length="2236" mass="254606">MAQQAADKYLYVDKNFINNPLAQADWAAKKLVWVPSDKSGFEPASLKEEMGEEAIVELVENGKKVKVNKDDIQKMNPPKFSKVEDMAELTCLNEASVLHNLKERYYSGLIYTYSGLFCVVINPYKNLPIYSEEIVEMYKGKKRHEMPPHIYAITDTAYRSMMQGQAAEEAADVMIPLKQECAGQEAQALPGGPASRRHTKAPLSEGGLEAAAHPEGCALSPLPHGYPCRPPMLDAAPLGPAGGGGGLRGRQENAVHARDGSSVALESSSVDVLVGYQRGVMTGSPGPPAPTPKPGQGGCLVRPPPEGKSAHGKRLLNCGHAYREDQSILCTGESGAGKTENTKKVIQYLAHVASSHKSKKDQGELERQLLQANPILEAFGNAKTVKNDNSSRFGKFIRINFDVNGYIVGANIETYLLEKSRAIRQAKEERTFHIFYYLLSGAGEHLKTDLLLEPYNKYRFLSNGHVTIPGQQDKDMFQETMEAMRIMGIPEEEQMGLLRVISGVLQLGNIVFKKERNTDQASMPDNTAAQKVSHLLGINVTDFTRGILTPRIKVGRDYVQKAQTKEQADFAIEALAKATYERMFRWLVLRINKALDKTKRQGASFIGILDIAGFEIFDLNSFEQLCINYTNEKLQQLFNHTMFILEQEEYQREGIEWNFIDFGLDLQPCIDLIEKPAGPPGILALLDEECWFPKATDKSFVEKVVQEQGTHPKFQKPKQLKDKADFCIIHYAGKVDYKADEWLMKNMDPLNDNIATLLHQSSDKFVSELWKDGTPLALTPPPGAPSQASSLHIVRLSFPPLRPALDRRVLTCFCVFSAVDRIIGLDQVAGMSETALPGAFKTRKGMFRTVGQLYKEQLAKLMATLRNTNPNFVRCIIPNHEKKAGKLDPHLVLDQLRCNGVLEGIRICRQGFPNRVVFQEFRQRYEILTPNSIPKGFMDGKQACVLMIKALELDSNLYRIGQSKVFFRAGVLAHLEEERDLKITDVIIGFQACCRGYLARKAFAKRQQQLTAMKVLQRNCAAYLKLRNWQWWRLFTKVKPLLQVSRQEEEMMAKEEELVKVREKQLAAESRLSEMETLQSQLMAEKLQLQEQLQAETELCAEAEELRARLTAKKQELEEICHDLEARVEEEEERCQHLQTEKKKMQQNIQELEEQLEEEEGARQKLQLEKVTTEAKLKKLEEDQIILEDQNCKLGKVGRQSGSQGTGASGWVPVSIRLATGNPNELDQVFKTLPHHSVLNVWVSRALRRADVFCAQLTLSSDPPSPPQEKKLLEDRIAEFTTNLMEEEEKSKSLAKLKNKHEAMITDLEERLRREEKQRQELEKTRRKLEGDSTDLSDQIAELQAQIAELKMQLAKKEEELQAALARVEEEAAQKNMALKKIRELESQISELQEDLESERAARNKAEKQKRDLGEELEALKTELEDTLDSTAAQQELRSKREQEVNILKKTLEEEAKTHEAQIQEMRQKHSQAVEELAEQLEQTKRVKANLEKAKQTLESERGELANEVKVLLQGKGDSEHKRKKVEAQLQELQVKFTEGERVRTELADKVSKLQVELDNVTGLLTQSDSKSSKLTKDFSALESQLQDTQELLQEENRQKLSLSTKLKQVEDEKNSLKEQLEEEEEAKRNLEKQIATLHAQVTDMRKKVEDGVGCLETAEEAKRKLQKDLEGLSQRYEEKVAAYDKLEKTKTRLQQELDDLLVDLDHQRQSVSNLEKKQKKFDQLLAEEKTISAKYAEERDRAEAEAREKETKALSLARALEEAVEQKAELERLNKQLRAEMEDLMSSKDDVGKSVHELEKSKRALEQQVEEMKTQLEELEDELQATEDAKLRLEVNLQALKAQFERDLQGRDEQSEEKKKQLVRQVREMEAELEDERKQRSMAVAARKKLEMDLKDLEAHIDSANKNRDEAIKQLRKLQAQMKDYMRELDDTRASREEILAQAKENEKKLKSMEAEMIQLQEDLAAAERAKRQAQQERDELADEIANSSGKGALALEEKRRLEARIAQLEEELEEEQGNTELVNDRLKKANLQIDQINTDLNLERSHAQKNENARQQLERQNKELKVKLQEMEGTVKSKYKASITALEAKIAQLEEQLDNETKERQAACKQVRRAEKKLKDVLLQVDDERRNAEQYKDQVDKASTRLKQLKRQLEEAEEEAQRANASRRKLQRELEDATETADAMNREVSSLKNKLRRGDLPFVVPRRMARKGAGDCSDEEVDGKADGAEAKAAE</sequence>
<dbReference type="EMBL" id="JAIQCJ010001201">
    <property type="protein sequence ID" value="KAJ8791638.1"/>
    <property type="molecule type" value="Genomic_DNA"/>
</dbReference>
<dbReference type="InterPro" id="IPR002928">
    <property type="entry name" value="Myosin_tail"/>
</dbReference>
<comment type="similarity">
    <text evidence="3 21">Belongs to the TRAFAC class myosin-kinesin ATPase superfamily. Myosin family.</text>
</comment>
<dbReference type="Gene3D" id="6.10.250.2420">
    <property type="match status" value="1"/>
</dbReference>
<dbReference type="FunFam" id="1.20.5.340:FF:000009">
    <property type="entry name" value="myosin-11 isoform X2"/>
    <property type="match status" value="1"/>
</dbReference>
<proteinExistence type="inferred from homology"/>
<dbReference type="FunFam" id="3.40.850.10:FF:000101">
    <property type="entry name" value="Slow myosin heavy chain 2"/>
    <property type="match status" value="1"/>
</dbReference>
<keyword evidence="27" id="KW-1185">Reference proteome</keyword>
<dbReference type="PROSITE" id="PS50096">
    <property type="entry name" value="IQ"/>
    <property type="match status" value="1"/>
</dbReference>
<evidence type="ECO:0000256" key="9">
    <source>
        <dbReference type="ARBA" id="ARBA00022960"/>
    </source>
</evidence>
<dbReference type="FunFam" id="1.20.58.530:FF:000003">
    <property type="entry name" value="Myosin heavy chain 10"/>
    <property type="match status" value="1"/>
</dbReference>
<evidence type="ECO:0000256" key="1">
    <source>
        <dbReference type="ARBA" id="ARBA00004245"/>
    </source>
</evidence>
<dbReference type="FunFam" id="1.20.5.340:FF:000008">
    <property type="entry name" value="Myosin heavy chain 11"/>
    <property type="match status" value="1"/>
</dbReference>
<dbReference type="FunFam" id="1.20.5.340:FF:000068">
    <property type="entry name" value="myosin-9 isoform X2"/>
    <property type="match status" value="1"/>
</dbReference>
<feature type="coiled-coil region" evidence="22">
    <location>
        <begin position="1044"/>
        <end position="1190"/>
    </location>
</feature>
<dbReference type="InterPro" id="IPR008989">
    <property type="entry name" value="Myosin_S1_N"/>
</dbReference>
<dbReference type="FunFam" id="1.20.120.720:FF:000002">
    <property type="entry name" value="Myosin heavy chain 10"/>
    <property type="match status" value="1"/>
</dbReference>
<feature type="region of interest" description="Disordered" evidence="23">
    <location>
        <begin position="2153"/>
        <end position="2236"/>
    </location>
</feature>
<evidence type="ECO:0000256" key="5">
    <source>
        <dbReference type="ARBA" id="ARBA00022490"/>
    </source>
</evidence>
<evidence type="ECO:0000256" key="17">
    <source>
        <dbReference type="ARBA" id="ARBA00039816"/>
    </source>
</evidence>
<keyword evidence="4" id="KW-0488">Methylation</keyword>
<evidence type="ECO:0000256" key="20">
    <source>
        <dbReference type="ARBA" id="ARBA00043098"/>
    </source>
</evidence>
<dbReference type="Gene3D" id="1.20.5.340">
    <property type="match status" value="5"/>
</dbReference>
<evidence type="ECO:0000256" key="18">
    <source>
        <dbReference type="ARBA" id="ARBA00041440"/>
    </source>
</evidence>
<dbReference type="InterPro" id="IPR000048">
    <property type="entry name" value="IQ_motif_EF-hand-BS"/>
</dbReference>
<reference evidence="26 27" key="1">
    <citation type="submission" date="2022-11" db="EMBL/GenBank/DDBJ databases">
        <title>Whole genome sequence of Eschrichtius robustus ER-17-0199.</title>
        <authorList>
            <person name="Bruniche-Olsen A."/>
            <person name="Black A.N."/>
            <person name="Fields C.J."/>
            <person name="Walden K."/>
            <person name="Dewoody J.A."/>
        </authorList>
    </citation>
    <scope>NUCLEOTIDE SEQUENCE [LARGE SCALE GENOMIC DNA]</scope>
    <source>
        <strain evidence="26">ER-17-0199</strain>
        <tissue evidence="26">Blubber</tissue>
    </source>
</reference>
<feature type="region of interest" description="Actin-binding" evidence="21">
    <location>
        <begin position="858"/>
        <end position="880"/>
    </location>
</feature>
<keyword evidence="15" id="KW-0968">Cytoplasmic vesicle</keyword>
<feature type="region of interest" description="Disordered" evidence="23">
    <location>
        <begin position="282"/>
        <end position="311"/>
    </location>
</feature>
<feature type="region of interest" description="Disordered" evidence="23">
    <location>
        <begin position="1311"/>
        <end position="1333"/>
    </location>
</feature>
<dbReference type="FunFam" id="1.10.10.820:FF:000002">
    <property type="entry name" value="Myosin heavy chain 10"/>
    <property type="match status" value="1"/>
</dbReference>
<evidence type="ECO:0000256" key="2">
    <source>
        <dbReference type="ARBA" id="ARBA00004544"/>
    </source>
</evidence>
<dbReference type="Gene3D" id="3.30.70.1590">
    <property type="match status" value="1"/>
</dbReference>
<dbReference type="PANTHER" id="PTHR45615">
    <property type="entry name" value="MYOSIN HEAVY CHAIN, NON-MUSCLE"/>
    <property type="match status" value="1"/>
</dbReference>
<evidence type="ECO:0000256" key="23">
    <source>
        <dbReference type="SAM" id="MobiDB-lite"/>
    </source>
</evidence>
<dbReference type="Pfam" id="PF01576">
    <property type="entry name" value="Myosin_tail_1"/>
    <property type="match status" value="2"/>
</dbReference>
<evidence type="ECO:0000256" key="22">
    <source>
        <dbReference type="SAM" id="Coils"/>
    </source>
</evidence>
<gene>
    <name evidence="26" type="ORF">J1605_020360</name>
</gene>
<keyword evidence="8" id="KW-0112">Calmodulin-binding</keyword>
<dbReference type="GO" id="GO:0051015">
    <property type="term" value="F:actin filament binding"/>
    <property type="evidence" value="ECO:0007669"/>
    <property type="project" value="InterPro"/>
</dbReference>
<keyword evidence="9" id="KW-0133">Cell shape</keyword>
<dbReference type="GO" id="GO:0060473">
    <property type="term" value="C:cortical granule"/>
    <property type="evidence" value="ECO:0007669"/>
    <property type="project" value="UniProtKB-SubCell"/>
</dbReference>
<keyword evidence="14" id="KW-0206">Cytoskeleton</keyword>
<organism evidence="26 27">
    <name type="scientific">Eschrichtius robustus</name>
    <name type="common">California gray whale</name>
    <name type="synonym">Eschrichtius gibbosus</name>
    <dbReference type="NCBI Taxonomy" id="9764"/>
    <lineage>
        <taxon>Eukaryota</taxon>
        <taxon>Metazoa</taxon>
        <taxon>Chordata</taxon>
        <taxon>Craniata</taxon>
        <taxon>Vertebrata</taxon>
        <taxon>Euteleostomi</taxon>
        <taxon>Mammalia</taxon>
        <taxon>Eutheria</taxon>
        <taxon>Laurasiatheria</taxon>
        <taxon>Artiodactyla</taxon>
        <taxon>Whippomorpha</taxon>
        <taxon>Cetacea</taxon>
        <taxon>Mysticeti</taxon>
        <taxon>Eschrichtiidae</taxon>
        <taxon>Eschrichtius</taxon>
    </lineage>
</organism>
<evidence type="ECO:0000256" key="6">
    <source>
        <dbReference type="ARBA" id="ARBA00022741"/>
    </source>
</evidence>
<dbReference type="Gene3D" id="2.30.30.360">
    <property type="entry name" value="Myosin S1 fragment, N-terminal"/>
    <property type="match status" value="1"/>
</dbReference>
<evidence type="ECO:0000256" key="19">
    <source>
        <dbReference type="ARBA" id="ARBA00042289"/>
    </source>
</evidence>
<dbReference type="Pfam" id="PF00063">
    <property type="entry name" value="Myosin_head"/>
    <property type="match status" value="2"/>
</dbReference>
<feature type="region of interest" description="Disordered" evidence="23">
    <location>
        <begin position="185"/>
        <end position="209"/>
    </location>
</feature>
<feature type="binding site" evidence="21">
    <location>
        <begin position="332"/>
        <end position="339"/>
    </location>
    <ligand>
        <name>ATP</name>
        <dbReference type="ChEBI" id="CHEBI:30616"/>
    </ligand>
</feature>
<evidence type="ECO:0000256" key="12">
    <source>
        <dbReference type="ARBA" id="ARBA00023175"/>
    </source>
</evidence>
<evidence type="ECO:0000256" key="16">
    <source>
        <dbReference type="ARBA" id="ARBA00037865"/>
    </source>
</evidence>
<feature type="domain" description="Myosin motor" evidence="24">
    <location>
        <begin position="81"/>
        <end position="980"/>
    </location>
</feature>
<dbReference type="Proteomes" id="UP001159641">
    <property type="component" value="Unassembled WGS sequence"/>
</dbReference>
<dbReference type="Gene3D" id="1.20.58.530">
    <property type="match status" value="1"/>
</dbReference>
<dbReference type="Pfam" id="PF02736">
    <property type="entry name" value="Myosin_N"/>
    <property type="match status" value="1"/>
</dbReference>
<evidence type="ECO:0000256" key="14">
    <source>
        <dbReference type="ARBA" id="ARBA00023212"/>
    </source>
</evidence>
<dbReference type="SUPFAM" id="SSF57997">
    <property type="entry name" value="Tropomyosin"/>
    <property type="match status" value="1"/>
</dbReference>
<evidence type="ECO:0000313" key="27">
    <source>
        <dbReference type="Proteomes" id="UP001159641"/>
    </source>
</evidence>
<name>A0AB34HKB9_ESCRO</name>
<dbReference type="GO" id="GO:0032982">
    <property type="term" value="C:myosin filament"/>
    <property type="evidence" value="ECO:0007669"/>
    <property type="project" value="TreeGrafter"/>
</dbReference>
<comment type="subcellular location">
    <subcellularLocation>
        <location evidence="2">Cytoplasm</location>
        <location evidence="2">Cell cortex</location>
    </subcellularLocation>
    <subcellularLocation>
        <location evidence="1">Cytoplasm</location>
        <location evidence="1">Cytoskeleton</location>
    </subcellularLocation>
    <subcellularLocation>
        <location evidence="16">Cytoplasmic vesicle</location>
        <location evidence="16">Secretory vesicle</location>
        <location evidence="16">Cortical granule</location>
    </subcellularLocation>
</comment>
<dbReference type="SUPFAM" id="SSF90257">
    <property type="entry name" value="Myosin rod fragments"/>
    <property type="match status" value="6"/>
</dbReference>
<evidence type="ECO:0000256" key="3">
    <source>
        <dbReference type="ARBA" id="ARBA00008314"/>
    </source>
</evidence>
<keyword evidence="12 21" id="KW-0505">Motor protein</keyword>
<dbReference type="GO" id="GO:0005516">
    <property type="term" value="F:calmodulin binding"/>
    <property type="evidence" value="ECO:0007669"/>
    <property type="project" value="UniProtKB-KW"/>
</dbReference>
<dbReference type="SMART" id="SM00242">
    <property type="entry name" value="MYSc"/>
    <property type="match status" value="1"/>
</dbReference>
<comment type="caution">
    <text evidence="26">The sequence shown here is derived from an EMBL/GenBank/DDBJ whole genome shotgun (WGS) entry which is preliminary data.</text>
</comment>
<dbReference type="InterPro" id="IPR036961">
    <property type="entry name" value="Kinesin_motor_dom_sf"/>
</dbReference>
<evidence type="ECO:0000256" key="11">
    <source>
        <dbReference type="ARBA" id="ARBA00023123"/>
    </source>
</evidence>